<evidence type="ECO:0000313" key="10">
    <source>
        <dbReference type="Proteomes" id="UP001355207"/>
    </source>
</evidence>
<organism evidence="9 10">
    <name type="scientific">Kwoniella dendrophila CBS 6074</name>
    <dbReference type="NCBI Taxonomy" id="1295534"/>
    <lineage>
        <taxon>Eukaryota</taxon>
        <taxon>Fungi</taxon>
        <taxon>Dikarya</taxon>
        <taxon>Basidiomycota</taxon>
        <taxon>Agaricomycotina</taxon>
        <taxon>Tremellomycetes</taxon>
        <taxon>Tremellales</taxon>
        <taxon>Cryptococcaceae</taxon>
        <taxon>Kwoniella</taxon>
    </lineage>
</organism>
<dbReference type="PANTHER" id="PTHR31658">
    <property type="entry name" value="CONSERVED OLIGOMERIC GOLGI COMPLEX SUBUNIT 1"/>
    <property type="match status" value="1"/>
</dbReference>
<feature type="compositionally biased region" description="Polar residues" evidence="8">
    <location>
        <begin position="445"/>
        <end position="463"/>
    </location>
</feature>
<dbReference type="GO" id="GO:0015031">
    <property type="term" value="P:protein transport"/>
    <property type="evidence" value="ECO:0007669"/>
    <property type="project" value="UniProtKB-KW"/>
</dbReference>
<evidence type="ECO:0000256" key="8">
    <source>
        <dbReference type="SAM" id="MobiDB-lite"/>
    </source>
</evidence>
<evidence type="ECO:0000256" key="5">
    <source>
        <dbReference type="ARBA" id="ARBA00022927"/>
    </source>
</evidence>
<gene>
    <name evidence="9" type="ORF">L201_002993</name>
</gene>
<comment type="similarity">
    <text evidence="2">Belongs to the COG1 family.</text>
</comment>
<evidence type="ECO:0000256" key="7">
    <source>
        <dbReference type="ARBA" id="ARBA00023136"/>
    </source>
</evidence>
<evidence type="ECO:0000256" key="6">
    <source>
        <dbReference type="ARBA" id="ARBA00023034"/>
    </source>
</evidence>
<evidence type="ECO:0000256" key="1">
    <source>
        <dbReference type="ARBA" id="ARBA00004395"/>
    </source>
</evidence>
<dbReference type="GO" id="GO:0000139">
    <property type="term" value="C:Golgi membrane"/>
    <property type="evidence" value="ECO:0007669"/>
    <property type="project" value="UniProtKB-SubCell"/>
</dbReference>
<comment type="subcellular location">
    <subcellularLocation>
        <location evidence="1">Golgi apparatus membrane</location>
        <topology evidence="1">Peripheral membrane protein</topology>
    </subcellularLocation>
</comment>
<sequence length="1037" mass="115011">MSVRSTPGPTSYPSLPTFQTPEASSSKRSIRAPSYVSRPSVADPNYSHRQQSINGYSQRQQSITYAGNANAPSVITGTSTPTILGIGSNSNRRKRIGTKNEDGTITPLSKDDWANMEPDEVFKKLPVNEVRKVENKMRNDALNKQSELRSMVGTRYRDLLTSATQIQSLHSSSLRLSDSLREIARSCNNPDININIDGEGSENGNENEDDDLLNMLPTAAHMKLLLDAPEALYSYLAHHQYLNAAFLWLITRVVKESLSAMPEEQNGSYIPLLQKQWETLTPFRAQIVQRATASLRTKDKFDSKSLSETILSIILLDNLPISESLDLLLSQRTKALKDTLQHVESTSSKNSLSPEKDKSQSRKRSNSRIQNAANIRSTIQERSSISNIITDSINLMLETVSSAKTVFDKSHTHTQSQTQLGPIDRGLKQEESLIEEMMRLIQKGETTLPSTTTNQSNLPPNSRKNSHQRRASRLASISIPRKLSTQNINGTNLSSINDKPPITSSEIIQNLPSSQILLRYLPNNVIGFTPFILTSISSSSSSSSVSGDSNLIDKLDSWQKQSINLLEESLPNWLKDLKNVKDIWIIRNSINELLSKSKEDEFENSIKFALEDQWSIRVKQVWIEKLENLLQVTEKDIRDAGEKIRNGLEKSDILPESNLFSDLSFPTGPTTTSFSSISHTTALTSFRSTLKKRSSLRTPLLDDVLNTFEELAKSIKDDMSDLPGSLYDEYSIQINNTLNKLVQSLDNVLDSMGPSRGDGKIGIEAELFIGRISLYLSKESDFLRNIAGYGKLDQDSIEAFLIDVHARSAIRWRDRAIQEALVLLAPLFDPYRGSQEIKSSWQGETPSSPSHPIMISLQSLVKSTKLLGIPPSLNGQLTVTEGLVKGFVKNAKSLEGWKSQEEFPENCLQSAVDIGFLVHLSGDKVDSDTLVKHYLEKANSSYPSFTSTTIQGIIDQSIKKSQLLIYSLLSHLTPSSATIDTPKISYSYGLDNRNAALLRFGTPQSGNKSGISTSTEFKSPVVAAKPGKRMGLLSIAA</sequence>
<accession>A0AAX4JTF7</accession>
<dbReference type="GeneID" id="91093664"/>
<evidence type="ECO:0000313" key="9">
    <source>
        <dbReference type="EMBL" id="WWC88089.1"/>
    </source>
</evidence>
<evidence type="ECO:0000256" key="2">
    <source>
        <dbReference type="ARBA" id="ARBA00006653"/>
    </source>
</evidence>
<dbReference type="RefSeq" id="XP_066074852.1">
    <property type="nucleotide sequence ID" value="XM_066218755.1"/>
</dbReference>
<protein>
    <recommendedName>
        <fullName evidence="3">Conserved oligomeric Golgi complex subunit 1</fullName>
    </recommendedName>
</protein>
<keyword evidence="5" id="KW-0653">Protein transport</keyword>
<dbReference type="PANTHER" id="PTHR31658:SF0">
    <property type="entry name" value="CONSERVED OLIGOMERIC GOLGI COMPLEX SUBUNIT 1"/>
    <property type="match status" value="1"/>
</dbReference>
<dbReference type="Pfam" id="PF08700">
    <property type="entry name" value="VPS51_Exo84_N"/>
    <property type="match status" value="1"/>
</dbReference>
<keyword evidence="10" id="KW-1185">Reference proteome</keyword>
<dbReference type="InterPro" id="IPR033370">
    <property type="entry name" value="COG1"/>
</dbReference>
<evidence type="ECO:0000256" key="3">
    <source>
        <dbReference type="ARBA" id="ARBA00020978"/>
    </source>
</evidence>
<feature type="region of interest" description="Disordered" evidence="8">
    <location>
        <begin position="1"/>
        <end position="59"/>
    </location>
</feature>
<feature type="region of interest" description="Disordered" evidence="8">
    <location>
        <begin position="340"/>
        <end position="375"/>
    </location>
</feature>
<dbReference type="AlphaFoldDB" id="A0AAX4JTF7"/>
<feature type="compositionally biased region" description="Polar residues" evidence="8">
    <location>
        <begin position="1"/>
        <end position="27"/>
    </location>
</feature>
<dbReference type="GO" id="GO:0006891">
    <property type="term" value="P:intra-Golgi vesicle-mediated transport"/>
    <property type="evidence" value="ECO:0007669"/>
    <property type="project" value="InterPro"/>
</dbReference>
<evidence type="ECO:0000256" key="4">
    <source>
        <dbReference type="ARBA" id="ARBA00022448"/>
    </source>
</evidence>
<dbReference type="EMBL" id="CP144100">
    <property type="protein sequence ID" value="WWC88089.1"/>
    <property type="molecule type" value="Genomic_DNA"/>
</dbReference>
<feature type="region of interest" description="Disordered" evidence="8">
    <location>
        <begin position="445"/>
        <end position="471"/>
    </location>
</feature>
<keyword evidence="4" id="KW-0813">Transport</keyword>
<proteinExistence type="inferred from homology"/>
<feature type="compositionally biased region" description="Polar residues" evidence="8">
    <location>
        <begin position="47"/>
        <end position="59"/>
    </location>
</feature>
<keyword evidence="7" id="KW-0472">Membrane</keyword>
<reference evidence="9 10" key="1">
    <citation type="submission" date="2024-01" db="EMBL/GenBank/DDBJ databases">
        <title>Comparative genomics of Cryptococcus and Kwoniella reveals pathogenesis evolution and contrasting modes of karyotype evolution via chromosome fusion or intercentromeric recombination.</title>
        <authorList>
            <person name="Coelho M.A."/>
            <person name="David-Palma M."/>
            <person name="Shea T."/>
            <person name="Bowers K."/>
            <person name="McGinley-Smith S."/>
            <person name="Mohammad A.W."/>
            <person name="Gnirke A."/>
            <person name="Yurkov A.M."/>
            <person name="Nowrousian M."/>
            <person name="Sun S."/>
            <person name="Cuomo C.A."/>
            <person name="Heitman J."/>
        </authorList>
    </citation>
    <scope>NUCLEOTIDE SEQUENCE [LARGE SCALE GENOMIC DNA]</scope>
    <source>
        <strain evidence="9 10">CBS 6074</strain>
    </source>
</reference>
<keyword evidence="6" id="KW-0333">Golgi apparatus</keyword>
<dbReference type="GO" id="GO:0017119">
    <property type="term" value="C:Golgi transport complex"/>
    <property type="evidence" value="ECO:0007669"/>
    <property type="project" value="InterPro"/>
</dbReference>
<name>A0AAX4JTF7_9TREE</name>
<dbReference type="Proteomes" id="UP001355207">
    <property type="component" value="Chromosome 3"/>
</dbReference>
<feature type="compositionally biased region" description="Polar residues" evidence="8">
    <location>
        <begin position="342"/>
        <end position="353"/>
    </location>
</feature>